<name>A0A9P6MTP8_9FUNG</name>
<dbReference type="InterPro" id="IPR001031">
    <property type="entry name" value="Thioesterase"/>
</dbReference>
<reference evidence="4" key="1">
    <citation type="journal article" date="2020" name="Fungal Divers.">
        <title>Resolving the Mortierellaceae phylogeny through synthesis of multi-gene phylogenetics and phylogenomics.</title>
        <authorList>
            <person name="Vandepol N."/>
            <person name="Liber J."/>
            <person name="Desiro A."/>
            <person name="Na H."/>
            <person name="Kennedy M."/>
            <person name="Barry K."/>
            <person name="Grigoriev I.V."/>
            <person name="Miller A.N."/>
            <person name="O'Donnell K."/>
            <person name="Stajich J.E."/>
            <person name="Bonito G."/>
        </authorList>
    </citation>
    <scope>NUCLEOTIDE SEQUENCE</scope>
    <source>
        <strain evidence="4">NRRL 2769</strain>
    </source>
</reference>
<evidence type="ECO:0000256" key="1">
    <source>
        <dbReference type="ARBA" id="ARBA00022450"/>
    </source>
</evidence>
<dbReference type="GO" id="GO:0005737">
    <property type="term" value="C:cytoplasm"/>
    <property type="evidence" value="ECO:0007669"/>
    <property type="project" value="TreeGrafter"/>
</dbReference>
<dbReference type="InterPro" id="IPR050091">
    <property type="entry name" value="PKS_NRPS_Biosynth_Enz"/>
</dbReference>
<accession>A0A9P6MTP8</accession>
<comment type="caution">
    <text evidence="4">The sequence shown here is derived from an EMBL/GenBank/DDBJ whole genome shotgun (WGS) entry which is preliminary data.</text>
</comment>
<dbReference type="GO" id="GO:0005886">
    <property type="term" value="C:plasma membrane"/>
    <property type="evidence" value="ECO:0007669"/>
    <property type="project" value="TreeGrafter"/>
</dbReference>
<keyword evidence="5" id="KW-1185">Reference proteome</keyword>
<keyword evidence="2" id="KW-0597">Phosphoprotein</keyword>
<dbReference type="Pfam" id="PF00550">
    <property type="entry name" value="PP-binding"/>
    <property type="match status" value="1"/>
</dbReference>
<evidence type="ECO:0000256" key="2">
    <source>
        <dbReference type="ARBA" id="ARBA00022553"/>
    </source>
</evidence>
<evidence type="ECO:0000259" key="3">
    <source>
        <dbReference type="PROSITE" id="PS50075"/>
    </source>
</evidence>
<evidence type="ECO:0000313" key="4">
    <source>
        <dbReference type="EMBL" id="KAG0012115.1"/>
    </source>
</evidence>
<dbReference type="PANTHER" id="PTHR43775:SF37">
    <property type="entry name" value="SI:DKEY-61P9.11"/>
    <property type="match status" value="1"/>
</dbReference>
<dbReference type="PROSITE" id="PS50075">
    <property type="entry name" value="CARRIER"/>
    <property type="match status" value="1"/>
</dbReference>
<dbReference type="InterPro" id="IPR036736">
    <property type="entry name" value="ACP-like_sf"/>
</dbReference>
<keyword evidence="1" id="KW-0596">Phosphopantetheine</keyword>
<dbReference type="Pfam" id="PF00975">
    <property type="entry name" value="Thioesterase"/>
    <property type="match status" value="1"/>
</dbReference>
<dbReference type="PANTHER" id="PTHR43775">
    <property type="entry name" value="FATTY ACID SYNTHASE"/>
    <property type="match status" value="1"/>
</dbReference>
<sequence length="336" mass="37840">MLGGHSLLAVRLIGVVRSSLGFEMKLRSLFEAPTIAQLSARLFEVDDIQEDLLDVVMPLRTQGSRRPLFCIHPVQGLSWSFSKLLNHLHKDQPVYGLQARGLNGKGQLPDSIHEMAKDYIDQIRRIQPHGPYMLLGWSFGGFVANSMAVQLKDLGERVDVLAIMDTPAKYLHLEEGEADTTEAGCRELPGRSGDKESSKDEIALLEDMQSYLDLAKQSLPTVHIDARDLTLEGRRAIMEQGDRIKENNMRLFKQYSPIVYTGDILFFNATVNGIKGSEIVPTVDPQSWKPFVLGEIEVHEIKCTHMEMDTPESMEAIGRVLNSKLEESHQRWQSDM</sequence>
<dbReference type="Proteomes" id="UP000703661">
    <property type="component" value="Unassembled WGS sequence"/>
</dbReference>
<dbReference type="EMBL" id="JAAAID010001033">
    <property type="protein sequence ID" value="KAG0012115.1"/>
    <property type="molecule type" value="Genomic_DNA"/>
</dbReference>
<dbReference type="SUPFAM" id="SSF53474">
    <property type="entry name" value="alpha/beta-Hydrolases"/>
    <property type="match status" value="1"/>
</dbReference>
<dbReference type="InterPro" id="IPR009081">
    <property type="entry name" value="PP-bd_ACP"/>
</dbReference>
<dbReference type="GO" id="GO:0004312">
    <property type="term" value="F:fatty acid synthase activity"/>
    <property type="evidence" value="ECO:0007669"/>
    <property type="project" value="TreeGrafter"/>
</dbReference>
<proteinExistence type="predicted"/>
<dbReference type="Gene3D" id="3.40.50.1820">
    <property type="entry name" value="alpha/beta hydrolase"/>
    <property type="match status" value="1"/>
</dbReference>
<dbReference type="GO" id="GO:0006633">
    <property type="term" value="P:fatty acid biosynthetic process"/>
    <property type="evidence" value="ECO:0007669"/>
    <property type="project" value="TreeGrafter"/>
</dbReference>
<dbReference type="AlphaFoldDB" id="A0A9P6MTP8"/>
<feature type="domain" description="Carrier" evidence="3">
    <location>
        <begin position="1"/>
        <end position="46"/>
    </location>
</feature>
<organism evidence="4 5">
    <name type="scientific">Entomortierella chlamydospora</name>
    <dbReference type="NCBI Taxonomy" id="101097"/>
    <lineage>
        <taxon>Eukaryota</taxon>
        <taxon>Fungi</taxon>
        <taxon>Fungi incertae sedis</taxon>
        <taxon>Mucoromycota</taxon>
        <taxon>Mortierellomycotina</taxon>
        <taxon>Mortierellomycetes</taxon>
        <taxon>Mortierellales</taxon>
        <taxon>Mortierellaceae</taxon>
        <taxon>Entomortierella</taxon>
    </lineage>
</organism>
<dbReference type="InterPro" id="IPR029058">
    <property type="entry name" value="AB_hydrolase_fold"/>
</dbReference>
<dbReference type="SUPFAM" id="SSF47336">
    <property type="entry name" value="ACP-like"/>
    <property type="match status" value="1"/>
</dbReference>
<evidence type="ECO:0000313" key="5">
    <source>
        <dbReference type="Proteomes" id="UP000703661"/>
    </source>
</evidence>
<protein>
    <recommendedName>
        <fullName evidence="3">Carrier domain-containing protein</fullName>
    </recommendedName>
</protein>
<gene>
    <name evidence="4" type="ORF">BGZ80_000193</name>
</gene>